<feature type="transmembrane region" description="Helical" evidence="1">
    <location>
        <begin position="157"/>
        <end position="180"/>
    </location>
</feature>
<feature type="transmembrane region" description="Helical" evidence="1">
    <location>
        <begin position="237"/>
        <end position="259"/>
    </location>
</feature>
<gene>
    <name evidence="2" type="ORF">GH807_03550</name>
</gene>
<keyword evidence="3" id="KW-1185">Reference proteome</keyword>
<comment type="caution">
    <text evidence="2">The sequence shown here is derived from an EMBL/GenBank/DDBJ whole genome shotgun (WGS) entry which is preliminary data.</text>
</comment>
<name>A0ABR6WIL2_9FIRM</name>
<organism evidence="2 3">
    <name type="scientific">Acetobacterium tundrae</name>
    <dbReference type="NCBI Taxonomy" id="132932"/>
    <lineage>
        <taxon>Bacteria</taxon>
        <taxon>Bacillati</taxon>
        <taxon>Bacillota</taxon>
        <taxon>Clostridia</taxon>
        <taxon>Eubacteriales</taxon>
        <taxon>Eubacteriaceae</taxon>
        <taxon>Acetobacterium</taxon>
    </lineage>
</organism>
<evidence type="ECO:0000313" key="3">
    <source>
        <dbReference type="Proteomes" id="UP000653358"/>
    </source>
</evidence>
<keyword evidence="1" id="KW-1133">Transmembrane helix</keyword>
<feature type="transmembrane region" description="Helical" evidence="1">
    <location>
        <begin position="187"/>
        <end position="207"/>
    </location>
</feature>
<feature type="transmembrane region" description="Helical" evidence="1">
    <location>
        <begin position="20"/>
        <end position="39"/>
    </location>
</feature>
<proteinExistence type="predicted"/>
<evidence type="ECO:0000313" key="2">
    <source>
        <dbReference type="EMBL" id="MBC3796123.1"/>
    </source>
</evidence>
<feature type="transmembrane region" description="Helical" evidence="1">
    <location>
        <begin position="51"/>
        <end position="75"/>
    </location>
</feature>
<dbReference type="RefSeq" id="WP_148602815.1">
    <property type="nucleotide sequence ID" value="NZ_RXYB01000004.1"/>
</dbReference>
<reference evidence="2 3" key="1">
    <citation type="journal article" date="2020" name="mSystems">
        <title>Defining Genomic and Predicted Metabolic Features of the Acetobacterium Genus.</title>
        <authorList>
            <person name="Ross D.E."/>
            <person name="Marshall C.W."/>
            <person name="Gulliver D."/>
            <person name="May H.D."/>
            <person name="Norman R.S."/>
        </authorList>
    </citation>
    <scope>NUCLEOTIDE SEQUENCE [LARGE SCALE GENOMIC DNA]</scope>
    <source>
        <strain evidence="2 3">DSM 9173</strain>
    </source>
</reference>
<evidence type="ECO:0000256" key="1">
    <source>
        <dbReference type="SAM" id="Phobius"/>
    </source>
</evidence>
<dbReference type="Proteomes" id="UP000653358">
    <property type="component" value="Unassembled WGS sequence"/>
</dbReference>
<feature type="transmembrane region" description="Helical" evidence="1">
    <location>
        <begin position="96"/>
        <end position="123"/>
    </location>
</feature>
<keyword evidence="1" id="KW-0812">Transmembrane</keyword>
<sequence>MLNLIQADLFKLRKSMAIKILFSITTISALAMTVLAYLLEQGQIDAGMTGIGFMFSDVNMVSILGAVLAGVFICGDFDNKTIHDAISSGSSRGTVIVSKVIVFFCGIGFILLPYAVVTGIALWTGFGFNMGAVSVGFLNNLTQASTAAFQASNLLKFLLIALVLIIVYASQLSVCVPLAFILKKPVLVVPIYYVISLLGGQLSLLAASSPGFNRVFSLTPFGGHYSFLDLNAQTADIFKAILVSLIFIIIMLAITYVAFRKAEIK</sequence>
<protein>
    <submittedName>
        <fullName evidence="2">ABC transporter permease</fullName>
    </submittedName>
</protein>
<keyword evidence="1" id="KW-0472">Membrane</keyword>
<accession>A0ABR6WIL2</accession>
<dbReference type="EMBL" id="WJBB01000003">
    <property type="protein sequence ID" value="MBC3796123.1"/>
    <property type="molecule type" value="Genomic_DNA"/>
</dbReference>